<reference evidence="4 5" key="1">
    <citation type="submission" date="2018-09" db="EMBL/GenBank/DDBJ databases">
        <title>Production of Trimethoprim by Streptomyces sp. 3E-1.</title>
        <authorList>
            <person name="Kang H.J."/>
            <person name="Kim S.B."/>
        </authorList>
    </citation>
    <scope>NUCLEOTIDE SEQUENCE [LARGE SCALE GENOMIC DNA]</scope>
    <source>
        <strain evidence="4 5">3E-1</strain>
    </source>
</reference>
<feature type="domain" description="Helicase C-terminal" evidence="3">
    <location>
        <begin position="272"/>
        <end position="460"/>
    </location>
</feature>
<dbReference type="InterPro" id="IPR006935">
    <property type="entry name" value="Helicase/UvrB_N"/>
</dbReference>
<proteinExistence type="predicted"/>
<evidence type="ECO:0000313" key="5">
    <source>
        <dbReference type="Proteomes" id="UP000265765"/>
    </source>
</evidence>
<dbReference type="SMART" id="SM00490">
    <property type="entry name" value="HELICc"/>
    <property type="match status" value="1"/>
</dbReference>
<dbReference type="PROSITE" id="PS51194">
    <property type="entry name" value="HELICASE_CTER"/>
    <property type="match status" value="1"/>
</dbReference>
<sequence length="1203" mass="132657">MLHDLPAERLPSELWTRQRAAADCVLNAFAMGSERQQVIMPCGTGKTHLAVHIAHEITSGSRTLTVMPTLDLLNQTARVWHTSGRPGHFFGLCSDKQTSEPVLSGVLTMTNDPAWLAAAVRDADGPVSVFATYASLPKLVEAHQRHLLPRWDIAVVDEAHRTAGARAKPWAVIHDDDAIPARHRLYLTATPRIWDVNRGITTEPIASMDDVDLFGRIAYRYSLAEAIHEGRLADYRIAAPEIHNAQLHAFLAGRTRKGARRTPQADAMRVAAAQLALLKAREDHAIRRAVVFSRSIIQSEAFAETLPETAAAIPGGHAEDLWVTSVHSRNRRRERQERLARFAQPPLDKRAGRLAELSVLCNVRLCVEGVDFPLADSVLFADPKQSTIDIVQAIGRALRIGPSMNKVSTLVIPVFFGPGQRAEEAAFGTPYHLLHQVMIALKAYDEHYFYRLPVNGPRLLLPTPASAIRPARAPEIAPHLMLRIMEPEPDVWETGMACAQAFFDTHGHLSVPSNHITPDGFHLGCWLGYQRALKAAGNLSAARAAALATCNMPWAHPKNSTETFLELAQAYAREHGHLLPAPTQTYRGRPLGQWLAEQRRQAADGTLPAPYQRALKDIDPWWNPAWPEEWQRMCARARTHGKTLAIPTGTLPADADALTRWLDEQFDTFPALAEGQQAQLAALPLQHDPLALALRRPLASQAAHHARGLRAARRFYRAHQHLRVPVAYLDDHTNPCFPLGKWIADLHVLANARLLSREEIDSVEALAMEWAPRPQHGRTPATLPVTSADTTDKHPPAQWPQPTPGIADSHEHGQDFWVAGREPSPPMLPDVILNGGRRMLLSMPAGAGKTMTVATAVHEAASRACLVLGPDRTYLHHVVKTWRMVSRGPLVGINIRPTNSGKAGEKLTTADQLADWVAQQPPGALVVARYSDAGLIAESHRDHHLPPWEHLVVEEAHRTVDGITSSDHPHAVIHYDDGILAYKRVYLTATPRIPSELPGPGDSRTETAWAVDMPSQPIFGTHHPSVDRAELVDKGLLSPYQLMRIRVPELPRFPIWRPQALGAAHLIEQHRLRRVVVVLRDRKQAEAFACQLAVRMLDAEIIIPGQGAVRYPHNQPVIRCQRATDPTPPDLDALVLPSSAYTTLELVDALSPLLGQHSERAAQTAIIVPEPYDPDVDAPPTAPPAVLRRIAAALWAHDPAGPR</sequence>
<dbReference type="CDD" id="cd18785">
    <property type="entry name" value="SF2_C"/>
    <property type="match status" value="1"/>
</dbReference>
<dbReference type="GeneID" id="91279076"/>
<evidence type="ECO:0000313" key="4">
    <source>
        <dbReference type="EMBL" id="AYC35869.1"/>
    </source>
</evidence>
<dbReference type="InterPro" id="IPR005114">
    <property type="entry name" value="Helicase_assoc"/>
</dbReference>
<dbReference type="GO" id="GO:0003677">
    <property type="term" value="F:DNA binding"/>
    <property type="evidence" value="ECO:0007669"/>
    <property type="project" value="InterPro"/>
</dbReference>
<accession>A0AAI8PK82</accession>
<name>A0AAI8PK82_9ACTN</name>
<dbReference type="InterPro" id="IPR014001">
    <property type="entry name" value="Helicase_ATP-bd"/>
</dbReference>
<feature type="region of interest" description="Disordered" evidence="1">
    <location>
        <begin position="772"/>
        <end position="798"/>
    </location>
</feature>
<evidence type="ECO:0000256" key="1">
    <source>
        <dbReference type="SAM" id="MobiDB-lite"/>
    </source>
</evidence>
<dbReference type="InterPro" id="IPR050742">
    <property type="entry name" value="Helicase_Restrict-Modif_Enz"/>
</dbReference>
<organism evidence="4 5">
    <name type="scientific">Streptomyces griseorubiginosus</name>
    <dbReference type="NCBI Taxonomy" id="67304"/>
    <lineage>
        <taxon>Bacteria</taxon>
        <taxon>Bacillati</taxon>
        <taxon>Actinomycetota</taxon>
        <taxon>Actinomycetes</taxon>
        <taxon>Kitasatosporales</taxon>
        <taxon>Streptomycetaceae</taxon>
        <taxon>Streptomyces</taxon>
    </lineage>
</organism>
<dbReference type="GO" id="GO:0016787">
    <property type="term" value="F:hydrolase activity"/>
    <property type="evidence" value="ECO:0007669"/>
    <property type="project" value="InterPro"/>
</dbReference>
<gene>
    <name evidence="4" type="ORF">DWG14_00076</name>
</gene>
<dbReference type="SMART" id="SM00487">
    <property type="entry name" value="DEXDc"/>
    <property type="match status" value="2"/>
</dbReference>
<dbReference type="Proteomes" id="UP000265765">
    <property type="component" value="Chromosome"/>
</dbReference>
<evidence type="ECO:0000259" key="2">
    <source>
        <dbReference type="PROSITE" id="PS51192"/>
    </source>
</evidence>
<dbReference type="InterPro" id="IPR001650">
    <property type="entry name" value="Helicase_C-like"/>
</dbReference>
<evidence type="ECO:0008006" key="6">
    <source>
        <dbReference type="Google" id="ProtNLM"/>
    </source>
</evidence>
<dbReference type="GO" id="GO:0005829">
    <property type="term" value="C:cytosol"/>
    <property type="evidence" value="ECO:0007669"/>
    <property type="project" value="TreeGrafter"/>
</dbReference>
<dbReference type="AlphaFoldDB" id="A0AAI8PK82"/>
<dbReference type="Pfam" id="PF03457">
    <property type="entry name" value="HA"/>
    <property type="match status" value="2"/>
</dbReference>
<dbReference type="Gene3D" id="6.10.140.530">
    <property type="match status" value="2"/>
</dbReference>
<feature type="domain" description="Helicase ATP-binding" evidence="2">
    <location>
        <begin position="27"/>
        <end position="209"/>
    </location>
</feature>
<dbReference type="PROSITE" id="PS51192">
    <property type="entry name" value="HELICASE_ATP_BIND_1"/>
    <property type="match status" value="2"/>
</dbReference>
<dbReference type="Gene3D" id="3.40.50.300">
    <property type="entry name" value="P-loop containing nucleotide triphosphate hydrolases"/>
    <property type="match status" value="3"/>
</dbReference>
<dbReference type="PANTHER" id="PTHR47396">
    <property type="entry name" value="TYPE I RESTRICTION ENZYME ECOKI R PROTEIN"/>
    <property type="match status" value="1"/>
</dbReference>
<dbReference type="EMBL" id="CP032427">
    <property type="protein sequence ID" value="AYC35869.1"/>
    <property type="molecule type" value="Genomic_DNA"/>
</dbReference>
<dbReference type="Pfam" id="PF00271">
    <property type="entry name" value="Helicase_C"/>
    <property type="match status" value="1"/>
</dbReference>
<dbReference type="InterPro" id="IPR027417">
    <property type="entry name" value="P-loop_NTPase"/>
</dbReference>
<dbReference type="RefSeq" id="WP_120049513.1">
    <property type="nucleotide sequence ID" value="NZ_CP032427.1"/>
</dbReference>
<dbReference type="KEGG" id="sge:DWG14_00076"/>
<evidence type="ECO:0000259" key="3">
    <source>
        <dbReference type="PROSITE" id="PS51194"/>
    </source>
</evidence>
<feature type="domain" description="Helicase ATP-binding" evidence="2">
    <location>
        <begin position="830"/>
        <end position="991"/>
    </location>
</feature>
<dbReference type="Pfam" id="PF04851">
    <property type="entry name" value="ResIII"/>
    <property type="match status" value="2"/>
</dbReference>
<dbReference type="GO" id="GO:0005524">
    <property type="term" value="F:ATP binding"/>
    <property type="evidence" value="ECO:0007669"/>
    <property type="project" value="InterPro"/>
</dbReference>
<dbReference type="PANTHER" id="PTHR47396:SF1">
    <property type="entry name" value="ATP-DEPENDENT HELICASE IRC3-RELATED"/>
    <property type="match status" value="1"/>
</dbReference>
<protein>
    <recommendedName>
        <fullName evidence="6">Helicase</fullName>
    </recommendedName>
</protein>
<dbReference type="SUPFAM" id="SSF52540">
    <property type="entry name" value="P-loop containing nucleoside triphosphate hydrolases"/>
    <property type="match status" value="2"/>
</dbReference>